<dbReference type="Pfam" id="PF00653">
    <property type="entry name" value="BIR"/>
    <property type="match status" value="1"/>
</dbReference>
<dbReference type="InterPro" id="IPR051190">
    <property type="entry name" value="Baculoviral_IAP"/>
</dbReference>
<gene>
    <name evidence="3" type="primary">CFAP52</name>
    <name evidence="3" type="ORF">EVAR_48625_1</name>
</gene>
<keyword evidence="4" id="KW-1185">Reference proteome</keyword>
<dbReference type="InterPro" id="IPR001680">
    <property type="entry name" value="WD40_rpt"/>
</dbReference>
<keyword evidence="2" id="KW-0862">Zinc</keyword>
<proteinExistence type="predicted"/>
<evidence type="ECO:0000313" key="3">
    <source>
        <dbReference type="EMBL" id="GBP68259.1"/>
    </source>
</evidence>
<dbReference type="Gene3D" id="2.130.10.10">
    <property type="entry name" value="YVTN repeat-like/Quinoprotein amine dehydrogenase"/>
    <property type="match status" value="1"/>
</dbReference>
<dbReference type="GO" id="GO:0046872">
    <property type="term" value="F:metal ion binding"/>
    <property type="evidence" value="ECO:0007669"/>
    <property type="project" value="UniProtKB-KW"/>
</dbReference>
<dbReference type="PANTHER" id="PTHR46771">
    <property type="entry name" value="DETERIN"/>
    <property type="match status" value="1"/>
</dbReference>
<keyword evidence="3" id="KW-0966">Cell projection</keyword>
<dbReference type="AlphaFoldDB" id="A0A4C1Y123"/>
<keyword evidence="3" id="KW-0282">Flagellum</keyword>
<dbReference type="SUPFAM" id="SSF57924">
    <property type="entry name" value="Inhibitor of apoptosis (IAP) repeat"/>
    <property type="match status" value="1"/>
</dbReference>
<protein>
    <submittedName>
        <fullName evidence="3">Cilia-and flagella-associated protein 52</fullName>
    </submittedName>
</protein>
<keyword evidence="1" id="KW-0479">Metal-binding</keyword>
<dbReference type="STRING" id="151549.A0A4C1Y123"/>
<dbReference type="OrthoDB" id="2196114at2759"/>
<dbReference type="Pfam" id="PF00400">
    <property type="entry name" value="WD40"/>
    <property type="match status" value="1"/>
</dbReference>
<dbReference type="PANTHER" id="PTHR46771:SF5">
    <property type="entry name" value="DETERIN"/>
    <property type="match status" value="1"/>
</dbReference>
<dbReference type="Proteomes" id="UP000299102">
    <property type="component" value="Unassembled WGS sequence"/>
</dbReference>
<dbReference type="PROSITE" id="PS50143">
    <property type="entry name" value="BIR_REPEAT_2"/>
    <property type="match status" value="1"/>
</dbReference>
<dbReference type="EMBL" id="BGZK01001005">
    <property type="protein sequence ID" value="GBP68259.1"/>
    <property type="molecule type" value="Genomic_DNA"/>
</dbReference>
<name>A0A4C1Y123_EUMVA</name>
<organism evidence="3 4">
    <name type="scientific">Eumeta variegata</name>
    <name type="common">Bagworm moth</name>
    <name type="synonym">Eumeta japonica</name>
    <dbReference type="NCBI Taxonomy" id="151549"/>
    <lineage>
        <taxon>Eukaryota</taxon>
        <taxon>Metazoa</taxon>
        <taxon>Ecdysozoa</taxon>
        <taxon>Arthropoda</taxon>
        <taxon>Hexapoda</taxon>
        <taxon>Insecta</taxon>
        <taxon>Pterygota</taxon>
        <taxon>Neoptera</taxon>
        <taxon>Endopterygota</taxon>
        <taxon>Lepidoptera</taxon>
        <taxon>Glossata</taxon>
        <taxon>Ditrysia</taxon>
        <taxon>Tineoidea</taxon>
        <taxon>Psychidae</taxon>
        <taxon>Oiketicinae</taxon>
        <taxon>Eumeta</taxon>
    </lineage>
</organism>
<evidence type="ECO:0000256" key="1">
    <source>
        <dbReference type="ARBA" id="ARBA00022723"/>
    </source>
</evidence>
<dbReference type="CDD" id="cd00022">
    <property type="entry name" value="BIR"/>
    <property type="match status" value="1"/>
</dbReference>
<dbReference type="InterPro" id="IPR001370">
    <property type="entry name" value="BIR_rpt"/>
</dbReference>
<reference evidence="3 4" key="1">
    <citation type="journal article" date="2019" name="Commun. Biol.">
        <title>The bagworm genome reveals a unique fibroin gene that provides high tensile strength.</title>
        <authorList>
            <person name="Kono N."/>
            <person name="Nakamura H."/>
            <person name="Ohtoshi R."/>
            <person name="Tomita M."/>
            <person name="Numata K."/>
            <person name="Arakawa K."/>
        </authorList>
    </citation>
    <scope>NUCLEOTIDE SEQUENCE [LARGE SCALE GENOMIC DNA]</scope>
</reference>
<dbReference type="Gene3D" id="1.10.1170.10">
    <property type="entry name" value="Inhibitor Of Apoptosis Protein (2mihbC-IAP-1), Chain A"/>
    <property type="match status" value="1"/>
</dbReference>
<sequence>MAEAGFYSISTGDDDCDSAKCFLCGKELDGWESTDDPWTEHRNHAAHCAFVQLGQKENNFLVRVEALTFTCDERYMVSLGGRDDGCVVVWDCVTGTATASMSASRLIAGDASTLCSFSLRCNSFATGGDGNLRLWNVRADSKALEVVDVSLGKLRRCVRSLAISPDDTYGYAGTTLRIGTPMSTGKQVGRFQERYKVATEHSVHDAAFESNSTVTVPVAI</sequence>
<accession>A0A4C1Y123</accession>
<dbReference type="SUPFAM" id="SSF117289">
    <property type="entry name" value="Nucleoporin domain"/>
    <property type="match status" value="1"/>
</dbReference>
<evidence type="ECO:0000313" key="4">
    <source>
        <dbReference type="Proteomes" id="UP000299102"/>
    </source>
</evidence>
<dbReference type="InterPro" id="IPR015943">
    <property type="entry name" value="WD40/YVTN_repeat-like_dom_sf"/>
</dbReference>
<evidence type="ECO:0000256" key="2">
    <source>
        <dbReference type="ARBA" id="ARBA00022833"/>
    </source>
</evidence>
<dbReference type="SMART" id="SM00238">
    <property type="entry name" value="BIR"/>
    <property type="match status" value="1"/>
</dbReference>
<comment type="caution">
    <text evidence="3">The sequence shown here is derived from an EMBL/GenBank/DDBJ whole genome shotgun (WGS) entry which is preliminary data.</text>
</comment>
<keyword evidence="3" id="KW-0969">Cilium</keyword>